<evidence type="ECO:0000313" key="2">
    <source>
        <dbReference type="Proteomes" id="UP001469553"/>
    </source>
</evidence>
<dbReference type="EMBL" id="JAHRIP010031427">
    <property type="protein sequence ID" value="MEQ2292999.1"/>
    <property type="molecule type" value="Genomic_DNA"/>
</dbReference>
<dbReference type="Proteomes" id="UP001469553">
    <property type="component" value="Unassembled WGS sequence"/>
</dbReference>
<feature type="non-terminal residue" evidence="1">
    <location>
        <position position="1"/>
    </location>
</feature>
<evidence type="ECO:0000313" key="1">
    <source>
        <dbReference type="EMBL" id="MEQ2292999.1"/>
    </source>
</evidence>
<accession>A0ABV0YH30</accession>
<keyword evidence="2" id="KW-1185">Reference proteome</keyword>
<proteinExistence type="predicted"/>
<organism evidence="1 2">
    <name type="scientific">Ameca splendens</name>
    <dbReference type="NCBI Taxonomy" id="208324"/>
    <lineage>
        <taxon>Eukaryota</taxon>
        <taxon>Metazoa</taxon>
        <taxon>Chordata</taxon>
        <taxon>Craniata</taxon>
        <taxon>Vertebrata</taxon>
        <taxon>Euteleostomi</taxon>
        <taxon>Actinopterygii</taxon>
        <taxon>Neopterygii</taxon>
        <taxon>Teleostei</taxon>
        <taxon>Neoteleostei</taxon>
        <taxon>Acanthomorphata</taxon>
        <taxon>Ovalentaria</taxon>
        <taxon>Atherinomorphae</taxon>
        <taxon>Cyprinodontiformes</taxon>
        <taxon>Goodeidae</taxon>
        <taxon>Ameca</taxon>
    </lineage>
</organism>
<protein>
    <submittedName>
        <fullName evidence="1">Uncharacterized protein</fullName>
    </submittedName>
</protein>
<gene>
    <name evidence="1" type="ORF">AMECASPLE_028760</name>
</gene>
<sequence>VIGAWEEVSESYKMYPRHRERYTHSTVSVLWLCMSGMGDNQNLVASSEMMLQIPEASRSSSLFTRC</sequence>
<reference evidence="1 2" key="1">
    <citation type="submission" date="2021-06" db="EMBL/GenBank/DDBJ databases">
        <authorList>
            <person name="Palmer J.M."/>
        </authorList>
    </citation>
    <scope>NUCLEOTIDE SEQUENCE [LARGE SCALE GENOMIC DNA]</scope>
    <source>
        <strain evidence="1 2">AS_MEX2019</strain>
        <tissue evidence="1">Muscle</tissue>
    </source>
</reference>
<name>A0ABV0YH30_9TELE</name>
<comment type="caution">
    <text evidence="1">The sequence shown here is derived from an EMBL/GenBank/DDBJ whole genome shotgun (WGS) entry which is preliminary data.</text>
</comment>